<sequence length="386" mass="42067">MTTEERVEGLAELLVTTGRLTEPLWREGLRAVPRHLFVPDKAWAVPDRPRYEGFAIDREADPQTWWNAVYSDTAIAIQLDDGARDPLSGTGAWTSSCSAPGIVVVFLQELGALDHHRVLEIGTGTGWTVGLLTWRLGPGSVTSIEIDETLSARAAENLAAAGLAPQLIVGDGVVGFADGAPYDRVHVTCGVERVPHAWVEQCRPGGRIVLPWSPGWGIGHLVQLTVTGDGTALGHLTGPAGFMMLRSQRRPFGGPERAVEQRKKADVSSARLDPRSVMAQAPGAEVAIAALVPDVRSHLEAAPDGSYRIWAIESRGDDPSWACADFEPGRPDRAVRQYGARRLWDEVENAYLRWVTWGSPPRERFGLTVDATTQRVWLDHPDHVIA</sequence>
<comment type="similarity">
    <text evidence="2">Belongs to the methyltransferase superfamily. L-isoaspartyl/D-aspartyl protein methyltransferase family.</text>
</comment>
<dbReference type="RefSeq" id="WP_151564659.1">
    <property type="nucleotide sequence ID" value="NZ_WBMT01000013.1"/>
</dbReference>
<comment type="caution">
    <text evidence="12">The sequence shown here is derived from an EMBL/GenBank/DDBJ whole genome shotgun (WGS) entry which is preliminary data.</text>
</comment>
<evidence type="ECO:0000256" key="2">
    <source>
        <dbReference type="ARBA" id="ARBA00005369"/>
    </source>
</evidence>
<name>A0A6H9YPZ6_9ACTN</name>
<evidence type="ECO:0000256" key="3">
    <source>
        <dbReference type="ARBA" id="ARBA00011890"/>
    </source>
</evidence>
<keyword evidence="7 12" id="KW-0808">Transferase</keyword>
<comment type="subcellular location">
    <subcellularLocation>
        <location evidence="1">Cytoplasm</location>
    </subcellularLocation>
</comment>
<accession>A0A6H9YPZ6</accession>
<gene>
    <name evidence="12" type="ORF">F8566_27430</name>
</gene>
<dbReference type="GO" id="GO:0004719">
    <property type="term" value="F:protein-L-isoaspartate (D-aspartate) O-methyltransferase activity"/>
    <property type="evidence" value="ECO:0007669"/>
    <property type="project" value="UniProtKB-EC"/>
</dbReference>
<dbReference type="InterPro" id="IPR000682">
    <property type="entry name" value="PCMT"/>
</dbReference>
<evidence type="ECO:0000256" key="10">
    <source>
        <dbReference type="ARBA" id="ARBA00031323"/>
    </source>
</evidence>
<evidence type="ECO:0000256" key="7">
    <source>
        <dbReference type="ARBA" id="ARBA00022679"/>
    </source>
</evidence>
<organism evidence="12 13">
    <name type="scientific">Actinomadura rudentiformis</name>
    <dbReference type="NCBI Taxonomy" id="359158"/>
    <lineage>
        <taxon>Bacteria</taxon>
        <taxon>Bacillati</taxon>
        <taxon>Actinomycetota</taxon>
        <taxon>Actinomycetes</taxon>
        <taxon>Streptosporangiales</taxon>
        <taxon>Thermomonosporaceae</taxon>
        <taxon>Actinomadura</taxon>
    </lineage>
</organism>
<evidence type="ECO:0000256" key="1">
    <source>
        <dbReference type="ARBA" id="ARBA00004496"/>
    </source>
</evidence>
<keyword evidence="13" id="KW-1185">Reference proteome</keyword>
<evidence type="ECO:0000313" key="13">
    <source>
        <dbReference type="Proteomes" id="UP000468735"/>
    </source>
</evidence>
<evidence type="ECO:0000256" key="8">
    <source>
        <dbReference type="ARBA" id="ARBA00022691"/>
    </source>
</evidence>
<evidence type="ECO:0000256" key="4">
    <source>
        <dbReference type="ARBA" id="ARBA00013346"/>
    </source>
</evidence>
<dbReference type="CDD" id="cd02440">
    <property type="entry name" value="AdoMet_MTases"/>
    <property type="match status" value="1"/>
</dbReference>
<dbReference type="GO" id="GO:0005737">
    <property type="term" value="C:cytoplasm"/>
    <property type="evidence" value="ECO:0007669"/>
    <property type="project" value="UniProtKB-SubCell"/>
</dbReference>
<dbReference type="SUPFAM" id="SSF53335">
    <property type="entry name" value="S-adenosyl-L-methionine-dependent methyltransferases"/>
    <property type="match status" value="1"/>
</dbReference>
<evidence type="ECO:0000256" key="11">
    <source>
        <dbReference type="ARBA" id="ARBA00031350"/>
    </source>
</evidence>
<reference evidence="12 13" key="1">
    <citation type="submission" date="2019-09" db="EMBL/GenBank/DDBJ databases">
        <title>Actinomadura physcomitrii sp. nov., a novel actinomycete isolated from moss [Physcomitrium sphaericum (Ludw) Fuernr].</title>
        <authorList>
            <person name="Zhuang X."/>
            <person name="Liu C."/>
        </authorList>
    </citation>
    <scope>NUCLEOTIDE SEQUENCE [LARGE SCALE GENOMIC DNA]</scope>
    <source>
        <strain evidence="12 13">HMC1</strain>
    </source>
</reference>
<protein>
    <recommendedName>
        <fullName evidence="4">Protein-L-isoaspartate O-methyltransferase</fullName>
        <ecNumber evidence="3">2.1.1.77</ecNumber>
    </recommendedName>
    <alternativeName>
        <fullName evidence="11">L-isoaspartyl protein carboxyl methyltransferase</fullName>
    </alternativeName>
    <alternativeName>
        <fullName evidence="9">Protein L-isoaspartyl methyltransferase</fullName>
    </alternativeName>
    <alternativeName>
        <fullName evidence="10">Protein-beta-aspartate methyltransferase</fullName>
    </alternativeName>
</protein>
<evidence type="ECO:0000313" key="12">
    <source>
        <dbReference type="EMBL" id="KAB2345670.1"/>
    </source>
</evidence>
<dbReference type="OrthoDB" id="3501659at2"/>
<keyword evidence="6 12" id="KW-0489">Methyltransferase</keyword>
<dbReference type="Pfam" id="PF01135">
    <property type="entry name" value="PCMT"/>
    <property type="match status" value="1"/>
</dbReference>
<dbReference type="GO" id="GO:0032259">
    <property type="term" value="P:methylation"/>
    <property type="evidence" value="ECO:0007669"/>
    <property type="project" value="UniProtKB-KW"/>
</dbReference>
<dbReference type="Gene3D" id="3.40.50.150">
    <property type="entry name" value="Vaccinia Virus protein VP39"/>
    <property type="match status" value="1"/>
</dbReference>
<dbReference type="AlphaFoldDB" id="A0A6H9YPZ6"/>
<proteinExistence type="inferred from homology"/>
<dbReference type="PANTHER" id="PTHR11579">
    <property type="entry name" value="PROTEIN-L-ISOASPARTATE O-METHYLTRANSFERASE"/>
    <property type="match status" value="1"/>
</dbReference>
<keyword evidence="8" id="KW-0949">S-adenosyl-L-methionine</keyword>
<dbReference type="EC" id="2.1.1.77" evidence="3"/>
<dbReference type="Proteomes" id="UP000468735">
    <property type="component" value="Unassembled WGS sequence"/>
</dbReference>
<evidence type="ECO:0000256" key="9">
    <source>
        <dbReference type="ARBA" id="ARBA00030757"/>
    </source>
</evidence>
<evidence type="ECO:0000256" key="5">
    <source>
        <dbReference type="ARBA" id="ARBA00022490"/>
    </source>
</evidence>
<dbReference type="PANTHER" id="PTHR11579:SF0">
    <property type="entry name" value="PROTEIN-L-ISOASPARTATE(D-ASPARTATE) O-METHYLTRANSFERASE"/>
    <property type="match status" value="1"/>
</dbReference>
<keyword evidence="5" id="KW-0963">Cytoplasm</keyword>
<dbReference type="EMBL" id="WBMT01000013">
    <property type="protein sequence ID" value="KAB2345670.1"/>
    <property type="molecule type" value="Genomic_DNA"/>
</dbReference>
<dbReference type="InterPro" id="IPR029063">
    <property type="entry name" value="SAM-dependent_MTases_sf"/>
</dbReference>
<evidence type="ECO:0000256" key="6">
    <source>
        <dbReference type="ARBA" id="ARBA00022603"/>
    </source>
</evidence>